<dbReference type="GO" id="GO:0005886">
    <property type="term" value="C:plasma membrane"/>
    <property type="evidence" value="ECO:0007669"/>
    <property type="project" value="UniProtKB-ARBA"/>
</dbReference>
<dbReference type="VEuPathDB" id="VectorBase:HLOH_054546"/>
<proteinExistence type="inferred from homology"/>
<keyword evidence="4 6" id="KW-1133">Transmembrane helix</keyword>
<comment type="caution">
    <text evidence="7">The sequence shown here is derived from an EMBL/GenBank/DDBJ whole genome shotgun (WGS) entry which is preliminary data.</text>
</comment>
<evidence type="ECO:0000256" key="3">
    <source>
        <dbReference type="ARBA" id="ARBA00022692"/>
    </source>
</evidence>
<dbReference type="InterPro" id="IPR018629">
    <property type="entry name" value="XK-rel"/>
</dbReference>
<dbReference type="Pfam" id="PF09815">
    <property type="entry name" value="XK-related"/>
    <property type="match status" value="1"/>
</dbReference>
<reference evidence="7 8" key="1">
    <citation type="journal article" date="2020" name="Cell">
        <title>Large-Scale Comparative Analyses of Tick Genomes Elucidate Their Genetic Diversity and Vector Capacities.</title>
        <authorList>
            <consortium name="Tick Genome and Microbiome Consortium (TIGMIC)"/>
            <person name="Jia N."/>
            <person name="Wang J."/>
            <person name="Shi W."/>
            <person name="Du L."/>
            <person name="Sun Y."/>
            <person name="Zhan W."/>
            <person name="Jiang J.F."/>
            <person name="Wang Q."/>
            <person name="Zhang B."/>
            <person name="Ji P."/>
            <person name="Bell-Sakyi L."/>
            <person name="Cui X.M."/>
            <person name="Yuan T.T."/>
            <person name="Jiang B.G."/>
            <person name="Yang W.F."/>
            <person name="Lam T.T."/>
            <person name="Chang Q.C."/>
            <person name="Ding S.J."/>
            <person name="Wang X.J."/>
            <person name="Zhu J.G."/>
            <person name="Ruan X.D."/>
            <person name="Zhao L."/>
            <person name="Wei J.T."/>
            <person name="Ye R.Z."/>
            <person name="Que T.C."/>
            <person name="Du C.H."/>
            <person name="Zhou Y.H."/>
            <person name="Cheng J.X."/>
            <person name="Dai P.F."/>
            <person name="Guo W.B."/>
            <person name="Han X.H."/>
            <person name="Huang E.J."/>
            <person name="Li L.F."/>
            <person name="Wei W."/>
            <person name="Gao Y.C."/>
            <person name="Liu J.Z."/>
            <person name="Shao H.Z."/>
            <person name="Wang X."/>
            <person name="Wang C.C."/>
            <person name="Yang T.C."/>
            <person name="Huo Q.B."/>
            <person name="Li W."/>
            <person name="Chen H.Y."/>
            <person name="Chen S.E."/>
            <person name="Zhou L.G."/>
            <person name="Ni X.B."/>
            <person name="Tian J.H."/>
            <person name="Sheng Y."/>
            <person name="Liu T."/>
            <person name="Pan Y.S."/>
            <person name="Xia L.Y."/>
            <person name="Li J."/>
            <person name="Zhao F."/>
            <person name="Cao W.C."/>
        </authorList>
    </citation>
    <scope>NUCLEOTIDE SEQUENCE [LARGE SCALE GENOMIC DNA]</scope>
    <source>
        <strain evidence="7">HaeL-2018</strain>
    </source>
</reference>
<evidence type="ECO:0000256" key="6">
    <source>
        <dbReference type="RuleBase" id="RU910716"/>
    </source>
</evidence>
<comment type="similarity">
    <text evidence="2 6">Belongs to the XK family.</text>
</comment>
<evidence type="ECO:0000313" key="8">
    <source>
        <dbReference type="Proteomes" id="UP000821853"/>
    </source>
</evidence>
<keyword evidence="3 6" id="KW-0812">Transmembrane</keyword>
<keyword evidence="5 6" id="KW-0472">Membrane</keyword>
<evidence type="ECO:0000313" key="7">
    <source>
        <dbReference type="EMBL" id="KAH9383148.1"/>
    </source>
</evidence>
<feature type="transmembrane region" description="Helical" evidence="6">
    <location>
        <begin position="6"/>
        <end position="29"/>
    </location>
</feature>
<evidence type="ECO:0000256" key="4">
    <source>
        <dbReference type="ARBA" id="ARBA00022989"/>
    </source>
</evidence>
<sequence>MQGTPPFATACFFFYFVSFLKVGFATAHFRQVPRARVLSRLCVEANGGNLLLALGTQGGVSAGHRQLQEREEEEAEAEEGEEAASAPACRGCSFPYLLVQALVHLCIYIHKLSQDAYSVSTYYAEQQLYYCAISVLCLFVPSLVYAAYLVADSILDRSTPASDICTKLVNGLLLVPWQIKGHVEVLHFAAQRVCSCTSPTKKEMSRLRSLKRETFVLEFFEDFYAGFIQILLQLYLVVLFINSNETSKARESLEEEGDRFALAQRTACARVSQRN</sequence>
<accession>A0A9J6H790</accession>
<comment type="subcellular location">
    <subcellularLocation>
        <location evidence="1 6">Membrane</location>
        <topology evidence="1 6">Multi-pass membrane protein</topology>
    </subcellularLocation>
</comment>
<feature type="transmembrane region" description="Helical" evidence="6">
    <location>
        <begin position="128"/>
        <end position="151"/>
    </location>
</feature>
<keyword evidence="8" id="KW-1185">Reference proteome</keyword>
<name>A0A9J6H790_HAELO</name>
<organism evidence="7 8">
    <name type="scientific">Haemaphysalis longicornis</name>
    <name type="common">Bush tick</name>
    <dbReference type="NCBI Taxonomy" id="44386"/>
    <lineage>
        <taxon>Eukaryota</taxon>
        <taxon>Metazoa</taxon>
        <taxon>Ecdysozoa</taxon>
        <taxon>Arthropoda</taxon>
        <taxon>Chelicerata</taxon>
        <taxon>Arachnida</taxon>
        <taxon>Acari</taxon>
        <taxon>Parasitiformes</taxon>
        <taxon>Ixodida</taxon>
        <taxon>Ixodoidea</taxon>
        <taxon>Ixodidae</taxon>
        <taxon>Haemaphysalinae</taxon>
        <taxon>Haemaphysalis</taxon>
    </lineage>
</organism>
<evidence type="ECO:0000256" key="5">
    <source>
        <dbReference type="ARBA" id="ARBA00023136"/>
    </source>
</evidence>
<dbReference type="AlphaFoldDB" id="A0A9J6H790"/>
<protein>
    <recommendedName>
        <fullName evidence="6">XK-related protein</fullName>
    </recommendedName>
</protein>
<gene>
    <name evidence="7" type="ORF">HPB48_023883</name>
</gene>
<dbReference type="EMBL" id="JABSTR010000977">
    <property type="protein sequence ID" value="KAH9383148.1"/>
    <property type="molecule type" value="Genomic_DNA"/>
</dbReference>
<feature type="transmembrane region" description="Helical" evidence="6">
    <location>
        <begin position="223"/>
        <end position="241"/>
    </location>
</feature>
<dbReference type="Proteomes" id="UP000821853">
    <property type="component" value="Unassembled WGS sequence"/>
</dbReference>
<dbReference type="OrthoDB" id="6420233at2759"/>
<evidence type="ECO:0000256" key="2">
    <source>
        <dbReference type="ARBA" id="ARBA00008789"/>
    </source>
</evidence>
<evidence type="ECO:0000256" key="1">
    <source>
        <dbReference type="ARBA" id="ARBA00004141"/>
    </source>
</evidence>